<dbReference type="InterPro" id="IPR011006">
    <property type="entry name" value="CheY-like_superfamily"/>
</dbReference>
<dbReference type="InterPro" id="IPR000792">
    <property type="entry name" value="Tscrpt_reg_LuxR_C"/>
</dbReference>
<feature type="modified residue" description="4-aspartylphosphate" evidence="5">
    <location>
        <position position="54"/>
    </location>
</feature>
<keyword evidence="3 8" id="KW-0238">DNA-binding</keyword>
<dbReference type="OrthoDB" id="9808843at2"/>
<dbReference type="Pfam" id="PF00072">
    <property type="entry name" value="Response_reg"/>
    <property type="match status" value="1"/>
</dbReference>
<sequence length="214" mass="21872">MTRVLVADDHAGFRAGITTLLRSLPGIEVVGEAASGDEAVVRAVASGADVVLMDLAMPGGGGLAATERLVREAPHVAVLVLTMSAEDASVTAALRAGARGYLVKGASRAEVGRALQTVADGGMVVGAAVAHRVAALVGGPAGLEHEHLADLSTREREVLELMAQGLDNGEIARRLFLSPKTVRNVVSAIFGKLHTSDRVQVVLRARGAGYGDGG</sequence>
<dbReference type="PANTHER" id="PTHR43214:SF24">
    <property type="entry name" value="TRANSCRIPTIONAL REGULATORY PROTEIN NARL-RELATED"/>
    <property type="match status" value="1"/>
</dbReference>
<dbReference type="STRING" id="1146883.BLASA_2133"/>
<evidence type="ECO:0000256" key="5">
    <source>
        <dbReference type="PROSITE-ProRule" id="PRU00169"/>
    </source>
</evidence>
<keyword evidence="4" id="KW-0804">Transcription</keyword>
<dbReference type="GO" id="GO:0003677">
    <property type="term" value="F:DNA binding"/>
    <property type="evidence" value="ECO:0007669"/>
    <property type="project" value="UniProtKB-KW"/>
</dbReference>
<evidence type="ECO:0000259" key="6">
    <source>
        <dbReference type="PROSITE" id="PS50043"/>
    </source>
</evidence>
<dbReference type="PROSITE" id="PS00622">
    <property type="entry name" value="HTH_LUXR_1"/>
    <property type="match status" value="1"/>
</dbReference>
<feature type="domain" description="HTH luxR-type" evidence="6">
    <location>
        <begin position="144"/>
        <end position="209"/>
    </location>
</feature>
<gene>
    <name evidence="8" type="ordered locus">BLASA_2133</name>
</gene>
<proteinExistence type="predicted"/>
<dbReference type="Pfam" id="PF00196">
    <property type="entry name" value="GerE"/>
    <property type="match status" value="1"/>
</dbReference>
<name>H6RST9_BLASD</name>
<accession>H6RST9</accession>
<dbReference type="KEGG" id="bsd:BLASA_2133"/>
<dbReference type="PROSITE" id="PS50043">
    <property type="entry name" value="HTH_LUXR_2"/>
    <property type="match status" value="1"/>
</dbReference>
<dbReference type="GO" id="GO:0006355">
    <property type="term" value="P:regulation of DNA-templated transcription"/>
    <property type="evidence" value="ECO:0007669"/>
    <property type="project" value="InterPro"/>
</dbReference>
<dbReference type="HOGENOM" id="CLU_000445_90_10_11"/>
<dbReference type="InterPro" id="IPR058245">
    <property type="entry name" value="NreC/VraR/RcsB-like_REC"/>
</dbReference>
<reference evidence="9" key="2">
    <citation type="submission" date="2012-02" db="EMBL/GenBank/DDBJ databases">
        <title>Complete genome sequence of Blastococcus saxobsidens strain DD2.</title>
        <authorList>
            <person name="Genoscope."/>
        </authorList>
    </citation>
    <scope>NUCLEOTIDE SEQUENCE [LARGE SCALE GENOMIC DNA]</scope>
    <source>
        <strain evidence="9">DD2</strain>
    </source>
</reference>
<dbReference type="RefSeq" id="WP_014375925.1">
    <property type="nucleotide sequence ID" value="NC_016943.1"/>
</dbReference>
<dbReference type="AlphaFoldDB" id="H6RST9"/>
<evidence type="ECO:0000313" key="8">
    <source>
        <dbReference type="EMBL" id="CCG03042.1"/>
    </source>
</evidence>
<dbReference type="PROSITE" id="PS50110">
    <property type="entry name" value="RESPONSE_REGULATORY"/>
    <property type="match status" value="1"/>
</dbReference>
<dbReference type="SMART" id="SM00421">
    <property type="entry name" value="HTH_LUXR"/>
    <property type="match status" value="1"/>
</dbReference>
<dbReference type="Proteomes" id="UP000007517">
    <property type="component" value="Chromosome"/>
</dbReference>
<dbReference type="CDD" id="cd06170">
    <property type="entry name" value="LuxR_C_like"/>
    <property type="match status" value="1"/>
</dbReference>
<dbReference type="eggNOG" id="COG2197">
    <property type="taxonomic scope" value="Bacteria"/>
</dbReference>
<evidence type="ECO:0000256" key="2">
    <source>
        <dbReference type="ARBA" id="ARBA00023015"/>
    </source>
</evidence>
<organism evidence="8 9">
    <name type="scientific">Blastococcus saxobsidens (strain DD2)</name>
    <dbReference type="NCBI Taxonomy" id="1146883"/>
    <lineage>
        <taxon>Bacteria</taxon>
        <taxon>Bacillati</taxon>
        <taxon>Actinomycetota</taxon>
        <taxon>Actinomycetes</taxon>
        <taxon>Geodermatophilales</taxon>
        <taxon>Geodermatophilaceae</taxon>
        <taxon>Blastococcus</taxon>
    </lineage>
</organism>
<evidence type="ECO:0000256" key="4">
    <source>
        <dbReference type="ARBA" id="ARBA00023163"/>
    </source>
</evidence>
<dbReference type="EMBL" id="FO117623">
    <property type="protein sequence ID" value="CCG03042.1"/>
    <property type="molecule type" value="Genomic_DNA"/>
</dbReference>
<feature type="domain" description="Response regulatory" evidence="7">
    <location>
        <begin position="3"/>
        <end position="119"/>
    </location>
</feature>
<dbReference type="CDD" id="cd17535">
    <property type="entry name" value="REC_NarL-like"/>
    <property type="match status" value="1"/>
</dbReference>
<keyword evidence="9" id="KW-1185">Reference proteome</keyword>
<dbReference type="Gene3D" id="3.40.50.2300">
    <property type="match status" value="1"/>
</dbReference>
<evidence type="ECO:0000313" key="9">
    <source>
        <dbReference type="Proteomes" id="UP000007517"/>
    </source>
</evidence>
<dbReference type="SUPFAM" id="SSF52172">
    <property type="entry name" value="CheY-like"/>
    <property type="match status" value="1"/>
</dbReference>
<protein>
    <submittedName>
        <fullName evidence="8">Two component response regulator containing a CheY-like receiver domain and an HTH DNA-binding domain</fullName>
    </submittedName>
</protein>
<evidence type="ECO:0000256" key="1">
    <source>
        <dbReference type="ARBA" id="ARBA00022553"/>
    </source>
</evidence>
<dbReference type="InterPro" id="IPR016032">
    <property type="entry name" value="Sig_transdc_resp-reg_C-effctor"/>
</dbReference>
<keyword evidence="1 5" id="KW-0597">Phosphoprotein</keyword>
<dbReference type="SUPFAM" id="SSF46894">
    <property type="entry name" value="C-terminal effector domain of the bipartite response regulators"/>
    <property type="match status" value="1"/>
</dbReference>
<dbReference type="SMART" id="SM00448">
    <property type="entry name" value="REC"/>
    <property type="match status" value="1"/>
</dbReference>
<keyword evidence="2" id="KW-0805">Transcription regulation</keyword>
<dbReference type="PRINTS" id="PR00038">
    <property type="entry name" value="HTHLUXR"/>
</dbReference>
<dbReference type="InterPro" id="IPR001789">
    <property type="entry name" value="Sig_transdc_resp-reg_receiver"/>
</dbReference>
<evidence type="ECO:0000259" key="7">
    <source>
        <dbReference type="PROSITE" id="PS50110"/>
    </source>
</evidence>
<dbReference type="InterPro" id="IPR039420">
    <property type="entry name" value="WalR-like"/>
</dbReference>
<dbReference type="GO" id="GO:0000160">
    <property type="term" value="P:phosphorelay signal transduction system"/>
    <property type="evidence" value="ECO:0007669"/>
    <property type="project" value="InterPro"/>
</dbReference>
<reference evidence="8 9" key="1">
    <citation type="journal article" date="2012" name="J. Bacteriol.">
        <title>Genome Sequence of Blastococcus saxobsidens DD2, a Stone-Inhabiting Bacterium.</title>
        <authorList>
            <person name="Chouaia B."/>
            <person name="Crotti E."/>
            <person name="Brusetti L."/>
            <person name="Daffonchio D."/>
            <person name="Essoussi I."/>
            <person name="Nouioui I."/>
            <person name="Sbissi I."/>
            <person name="Ghodhbane-Gtari F."/>
            <person name="Gtari M."/>
            <person name="Vacherie B."/>
            <person name="Barbe V."/>
            <person name="Medigue C."/>
            <person name="Gury J."/>
            <person name="Pujic P."/>
            <person name="Normand P."/>
        </authorList>
    </citation>
    <scope>NUCLEOTIDE SEQUENCE [LARGE SCALE GENOMIC DNA]</scope>
    <source>
        <strain evidence="8 9">DD2</strain>
    </source>
</reference>
<evidence type="ECO:0000256" key="3">
    <source>
        <dbReference type="ARBA" id="ARBA00023125"/>
    </source>
</evidence>
<dbReference type="PANTHER" id="PTHR43214">
    <property type="entry name" value="TWO-COMPONENT RESPONSE REGULATOR"/>
    <property type="match status" value="1"/>
</dbReference>